<dbReference type="InterPro" id="IPR036872">
    <property type="entry name" value="CH_dom_sf"/>
</dbReference>
<dbReference type="InterPro" id="IPR001611">
    <property type="entry name" value="Leu-rich_rpt"/>
</dbReference>
<dbReference type="InterPro" id="IPR027038">
    <property type="entry name" value="RanGap"/>
</dbReference>
<dbReference type="SMART" id="SM00368">
    <property type="entry name" value="LRR_RI"/>
    <property type="match status" value="7"/>
</dbReference>
<name>A0A7S4K9R2_9EUKA</name>
<dbReference type="SMART" id="SM00233">
    <property type="entry name" value="PH"/>
    <property type="match status" value="1"/>
</dbReference>
<reference evidence="4" key="1">
    <citation type="submission" date="2021-01" db="EMBL/GenBank/DDBJ databases">
        <authorList>
            <person name="Corre E."/>
            <person name="Pelletier E."/>
            <person name="Niang G."/>
            <person name="Scheremetjew M."/>
            <person name="Finn R."/>
            <person name="Kale V."/>
            <person name="Holt S."/>
            <person name="Cochrane G."/>
            <person name="Meng A."/>
            <person name="Brown T."/>
            <person name="Cohen L."/>
        </authorList>
    </citation>
    <scope>NUCLEOTIDE SEQUENCE</scope>
    <source>
        <strain evidence="4">SoJaBio B1-5/56/2</strain>
    </source>
</reference>
<dbReference type="Gene3D" id="1.10.418.10">
    <property type="entry name" value="Calponin-like domain"/>
    <property type="match status" value="2"/>
</dbReference>
<dbReference type="Pfam" id="PF00307">
    <property type="entry name" value="CH"/>
    <property type="match status" value="2"/>
</dbReference>
<dbReference type="GO" id="GO:0031267">
    <property type="term" value="F:small GTPase binding"/>
    <property type="evidence" value="ECO:0007669"/>
    <property type="project" value="TreeGrafter"/>
</dbReference>
<feature type="coiled-coil region" evidence="1">
    <location>
        <begin position="908"/>
        <end position="1037"/>
    </location>
</feature>
<feature type="domain" description="Calponin-homology (CH)" evidence="3">
    <location>
        <begin position="134"/>
        <end position="238"/>
    </location>
</feature>
<feature type="domain" description="PH" evidence="2">
    <location>
        <begin position="1138"/>
        <end position="1244"/>
    </location>
</feature>
<dbReference type="InterPro" id="IPR001849">
    <property type="entry name" value="PH_domain"/>
</dbReference>
<dbReference type="GO" id="GO:0005634">
    <property type="term" value="C:nucleus"/>
    <property type="evidence" value="ECO:0007669"/>
    <property type="project" value="TreeGrafter"/>
</dbReference>
<dbReference type="PANTHER" id="PTHR24113:SF15">
    <property type="entry name" value="NACHT DOMAIN-CONTAINING PROTEIN"/>
    <property type="match status" value="1"/>
</dbReference>
<dbReference type="InterPro" id="IPR001715">
    <property type="entry name" value="CH_dom"/>
</dbReference>
<gene>
    <name evidence="4" type="ORF">NAES01612_LOCUS4654</name>
</gene>
<evidence type="ECO:0000259" key="2">
    <source>
        <dbReference type="PROSITE" id="PS50003"/>
    </source>
</evidence>
<dbReference type="InterPro" id="IPR011993">
    <property type="entry name" value="PH-like_dom_sf"/>
</dbReference>
<dbReference type="Gene3D" id="2.80.10.50">
    <property type="match status" value="1"/>
</dbReference>
<evidence type="ECO:0000256" key="1">
    <source>
        <dbReference type="SAM" id="Coils"/>
    </source>
</evidence>
<dbReference type="InterPro" id="IPR032675">
    <property type="entry name" value="LRR_dom_sf"/>
</dbReference>
<dbReference type="GO" id="GO:0006913">
    <property type="term" value="P:nucleocytoplasmic transport"/>
    <property type="evidence" value="ECO:0007669"/>
    <property type="project" value="TreeGrafter"/>
</dbReference>
<dbReference type="SMART" id="SM00033">
    <property type="entry name" value="CH"/>
    <property type="match status" value="2"/>
</dbReference>
<dbReference type="Pfam" id="PF13516">
    <property type="entry name" value="LRR_6"/>
    <property type="match status" value="5"/>
</dbReference>
<dbReference type="PROSITE" id="PS50021">
    <property type="entry name" value="CH"/>
    <property type="match status" value="2"/>
</dbReference>
<dbReference type="GO" id="GO:0048471">
    <property type="term" value="C:perinuclear region of cytoplasm"/>
    <property type="evidence" value="ECO:0007669"/>
    <property type="project" value="TreeGrafter"/>
</dbReference>
<evidence type="ECO:0000259" key="3">
    <source>
        <dbReference type="PROSITE" id="PS50021"/>
    </source>
</evidence>
<feature type="domain" description="Calponin-homology (CH)" evidence="3">
    <location>
        <begin position="13"/>
        <end position="118"/>
    </location>
</feature>
<dbReference type="SUPFAM" id="SSF50405">
    <property type="entry name" value="Actin-crosslinking proteins"/>
    <property type="match status" value="1"/>
</dbReference>
<sequence>MERRQAKEQKWMQTQILGLKSWVNSFLSRRNQKIEDLDTDFRDGVRLSDFLELASKRSLQGIDLLPKGKIQCIQNLAICLEFMSSLGIRLLGINAGSIYDGKTKLILGMLWSVCRSPAFTNISSDDDASQKGKQSFESQLLTWVQQRIAPYGLSAVDFKNSFSNGMVFGALVHSIDNGAVDMQTLSPMEPGKNLSTVFDAAFEKLNIPKLLDADEIVQGNVDERSIVLYATLLFHAANAAESAAQEAKTENAIEKEMEEQINVEKDIESSKAAMEETLRLIGKEIRAADDMNAENERLKKLIEYYQNRSKLSDATIAALESQAAILDQLSCDKDKRLLQSTTSKALVGVDANGKLVSSHDVVSDDCSWYLAPVEGGEPGEVTVLHSKSKLFLTQKESGADAQLTEGLGEGSKWKVIDNENGSLVQNTSTGDYLKLGDDGSISLEKEAGAGAFFNVQSKSDFLQKREMMRESAVIAASLVEDGGSKMLRNTRTKKFVTSGDGSAPGLSATLGDTSKWGVVMGEKGAAFLRSKETGQFLTQNDSGLGFSADKSAASSWLFARSANRKELYVVNQQTGDYISQDGDSLTTVSEKDAKSGANSGWAIQTEQVKLAGAIADALAAHGGVAFLQNGWTQGYANNIPGLRGEIEKDSEWSMTATPEGSLNIQSNQTGEYLTQGKDGEIIMSDEKVDGSHWSVALGPDRDILLSNRVTGDYLVKSEDGVGLAIAAEKNEQGGGWVVRSVDGQFSTSSQEFRDAAMGTALANAFAAAGGSTLFQHGATKGYMNNNLGLSDGLNEGTQWEVVGHADGSWSLRSKADGQFLSLDDGGSLNMSDDIDSVVSQWKVSRNKNGDILIQNKGTGDYLERGDDGKLGVNAVTDESKGGWVVKSDNASFSTQAGEAGFCDGGFSLRELEERRRNLQSDIASAKAKVAEDASRREQLDRDIQNMKDFVSNTALKADEASKTVDEMEKKIKELKGLFDAEQSEKSQAEEARESAEKELKDKEQLLREIQEKREALKRQLELSKQAAQREIALRRERDLAIRKLESEQARLRKEIVITGKTLAGLDSLKRNLDEHLEELCAREGEESSSIDAAALSKDLEGLSIEEQMKLLDGKIQKESNVLLDIMKIEEIKKDLDPEVLKTGELFIKDKDNWNSRYCRLAGRQFKYYASKDDEKAEGTVDLSLRCEAIRQKAQKEGKTKVWPLKVTVNTVDESGKKIESKLFLRASSKAERHSWFAAFSCITTRVNYLFDVEKEGERPDTRILDFVSTGEGAPIHELSVDYRPISESGCNALRKGILYHDTIRTLSLQNAQIKDEGMTHLVTALDKVTDLRILRVSGNSVTSEGAAKLFAALCMQNTSLREIDVSNNKIDGTGVADLLKLITSNPHLSSINLSSNLLGDEGAASVAAALSKAQAPVPSLDLNHNKIGDKGAAAIAELISNSTHITSVNLVGNEIGDEGAAKLADAIAAQPAIESVDLSNNQLGVKGVVLFRKALEQNASLKSVNLSGNENLHGTEELSQGLLGVSDFSLSNLCMVRGSTGPVKISDVVSDEEE</sequence>
<evidence type="ECO:0000313" key="4">
    <source>
        <dbReference type="EMBL" id="CAE2287307.1"/>
    </source>
</evidence>
<dbReference type="SUPFAM" id="SSF50729">
    <property type="entry name" value="PH domain-like"/>
    <property type="match status" value="1"/>
</dbReference>
<dbReference type="PROSITE" id="PS50003">
    <property type="entry name" value="PH_DOMAIN"/>
    <property type="match status" value="1"/>
</dbReference>
<protein>
    <submittedName>
        <fullName evidence="4">Uncharacterized protein</fullName>
    </submittedName>
</protein>
<dbReference type="Gene3D" id="3.80.10.10">
    <property type="entry name" value="Ribonuclease Inhibitor"/>
    <property type="match status" value="2"/>
</dbReference>
<dbReference type="SUPFAM" id="SSF47576">
    <property type="entry name" value="Calponin-homology domain, CH-domain"/>
    <property type="match status" value="1"/>
</dbReference>
<dbReference type="CDD" id="cd00821">
    <property type="entry name" value="PH"/>
    <property type="match status" value="1"/>
</dbReference>
<dbReference type="SUPFAM" id="SSF52047">
    <property type="entry name" value="RNI-like"/>
    <property type="match status" value="1"/>
</dbReference>
<dbReference type="PANTHER" id="PTHR24113">
    <property type="entry name" value="RAN GTPASE-ACTIVATING PROTEIN 1"/>
    <property type="match status" value="1"/>
</dbReference>
<accession>A0A7S4K9R2</accession>
<dbReference type="Gene3D" id="2.30.29.30">
    <property type="entry name" value="Pleckstrin-homology domain (PH domain)/Phosphotyrosine-binding domain (PTB)"/>
    <property type="match status" value="1"/>
</dbReference>
<keyword evidence="1" id="KW-0175">Coiled coil</keyword>
<dbReference type="Pfam" id="PF00169">
    <property type="entry name" value="PH"/>
    <property type="match status" value="1"/>
</dbReference>
<dbReference type="EMBL" id="HBKR01007090">
    <property type="protein sequence ID" value="CAE2287307.1"/>
    <property type="molecule type" value="Transcribed_RNA"/>
</dbReference>
<organism evidence="4">
    <name type="scientific">Paramoeba aestuarina</name>
    <dbReference type="NCBI Taxonomy" id="180227"/>
    <lineage>
        <taxon>Eukaryota</taxon>
        <taxon>Amoebozoa</taxon>
        <taxon>Discosea</taxon>
        <taxon>Flabellinia</taxon>
        <taxon>Dactylopodida</taxon>
        <taxon>Paramoebidae</taxon>
        <taxon>Paramoeba</taxon>
    </lineage>
</organism>
<dbReference type="GO" id="GO:0005829">
    <property type="term" value="C:cytosol"/>
    <property type="evidence" value="ECO:0007669"/>
    <property type="project" value="TreeGrafter"/>
</dbReference>
<dbReference type="InterPro" id="IPR008999">
    <property type="entry name" value="Actin-crosslinking"/>
</dbReference>
<proteinExistence type="predicted"/>
<dbReference type="GO" id="GO:0005096">
    <property type="term" value="F:GTPase activator activity"/>
    <property type="evidence" value="ECO:0007669"/>
    <property type="project" value="UniProtKB-KW"/>
</dbReference>